<feature type="region of interest" description="Disordered" evidence="1">
    <location>
        <begin position="68"/>
        <end position="104"/>
    </location>
</feature>
<keyword evidence="3" id="KW-1185">Reference proteome</keyword>
<dbReference type="PROSITE" id="PS51257">
    <property type="entry name" value="PROKAR_LIPOPROTEIN"/>
    <property type="match status" value="1"/>
</dbReference>
<evidence type="ECO:0000313" key="2">
    <source>
        <dbReference type="EMBL" id="KNC77258.1"/>
    </source>
</evidence>
<dbReference type="AlphaFoldDB" id="A0A0L0FMK0"/>
<feature type="compositionally biased region" description="Basic and acidic residues" evidence="1">
    <location>
        <begin position="68"/>
        <end position="84"/>
    </location>
</feature>
<name>A0A0L0FMK0_9EUKA</name>
<gene>
    <name evidence="2" type="ORF">SARC_10282</name>
</gene>
<protein>
    <submittedName>
        <fullName evidence="2">Uncharacterized protein</fullName>
    </submittedName>
</protein>
<evidence type="ECO:0000313" key="3">
    <source>
        <dbReference type="Proteomes" id="UP000054560"/>
    </source>
</evidence>
<organism evidence="2 3">
    <name type="scientific">Sphaeroforma arctica JP610</name>
    <dbReference type="NCBI Taxonomy" id="667725"/>
    <lineage>
        <taxon>Eukaryota</taxon>
        <taxon>Ichthyosporea</taxon>
        <taxon>Ichthyophonida</taxon>
        <taxon>Sphaeroforma</taxon>
    </lineage>
</organism>
<evidence type="ECO:0000256" key="1">
    <source>
        <dbReference type="SAM" id="MobiDB-lite"/>
    </source>
</evidence>
<dbReference type="GeneID" id="25910786"/>
<sequence>MQRLSRFSLQADMCMSTLTPAMAGSCIYSYSIQQSTHISHNSGGNILYLARKRGFAIATSALNQFNTEDKKAQKKEERRAENSKRPNFIALLKDASRMRNTSRA</sequence>
<proteinExistence type="predicted"/>
<reference evidence="2 3" key="1">
    <citation type="submission" date="2011-02" db="EMBL/GenBank/DDBJ databases">
        <title>The Genome Sequence of Sphaeroforma arctica JP610.</title>
        <authorList>
            <consortium name="The Broad Institute Genome Sequencing Platform"/>
            <person name="Russ C."/>
            <person name="Cuomo C."/>
            <person name="Young S.K."/>
            <person name="Zeng Q."/>
            <person name="Gargeya S."/>
            <person name="Alvarado L."/>
            <person name="Berlin A."/>
            <person name="Chapman S.B."/>
            <person name="Chen Z."/>
            <person name="Freedman E."/>
            <person name="Gellesch M."/>
            <person name="Goldberg J."/>
            <person name="Griggs A."/>
            <person name="Gujja S."/>
            <person name="Heilman E."/>
            <person name="Heiman D."/>
            <person name="Howarth C."/>
            <person name="Mehta T."/>
            <person name="Neiman D."/>
            <person name="Pearson M."/>
            <person name="Roberts A."/>
            <person name="Saif S."/>
            <person name="Shea T."/>
            <person name="Shenoy N."/>
            <person name="Sisk P."/>
            <person name="Stolte C."/>
            <person name="Sykes S."/>
            <person name="White J."/>
            <person name="Yandava C."/>
            <person name="Burger G."/>
            <person name="Gray M.W."/>
            <person name="Holland P.W.H."/>
            <person name="King N."/>
            <person name="Lang F.B.F."/>
            <person name="Roger A.J."/>
            <person name="Ruiz-Trillo I."/>
            <person name="Haas B."/>
            <person name="Nusbaum C."/>
            <person name="Birren B."/>
        </authorList>
    </citation>
    <scope>NUCLEOTIDE SEQUENCE [LARGE SCALE GENOMIC DNA]</scope>
    <source>
        <strain evidence="2 3">JP610</strain>
    </source>
</reference>
<dbReference type="Proteomes" id="UP000054560">
    <property type="component" value="Unassembled WGS sequence"/>
</dbReference>
<dbReference type="EMBL" id="KQ242790">
    <property type="protein sequence ID" value="KNC77258.1"/>
    <property type="molecule type" value="Genomic_DNA"/>
</dbReference>
<dbReference type="RefSeq" id="XP_014151160.1">
    <property type="nucleotide sequence ID" value="XM_014295685.1"/>
</dbReference>
<accession>A0A0L0FMK0</accession>
<feature type="non-terminal residue" evidence="2">
    <location>
        <position position="104"/>
    </location>
</feature>